<dbReference type="Proteomes" id="UP000245634">
    <property type="component" value="Unassembled WGS sequence"/>
</dbReference>
<dbReference type="Pfam" id="PF13416">
    <property type="entry name" value="SBP_bac_8"/>
    <property type="match status" value="1"/>
</dbReference>
<dbReference type="Gene3D" id="3.40.190.10">
    <property type="entry name" value="Periplasmic binding protein-like II"/>
    <property type="match status" value="2"/>
</dbReference>
<dbReference type="SUPFAM" id="SSF53850">
    <property type="entry name" value="Periplasmic binding protein-like II"/>
    <property type="match status" value="1"/>
</dbReference>
<dbReference type="RefSeq" id="WP_109690978.1">
    <property type="nucleotide sequence ID" value="NZ_QGGL01000021.1"/>
</dbReference>
<feature type="signal peptide" evidence="5">
    <location>
        <begin position="1"/>
        <end position="21"/>
    </location>
</feature>
<evidence type="ECO:0000313" key="7">
    <source>
        <dbReference type="Proteomes" id="UP000245634"/>
    </source>
</evidence>
<evidence type="ECO:0000256" key="3">
    <source>
        <dbReference type="ARBA" id="ARBA00022448"/>
    </source>
</evidence>
<keyword evidence="7" id="KW-1185">Reference proteome</keyword>
<organism evidence="6 7">
    <name type="scientific">Tumebacillus permanentifrigoris</name>
    <dbReference type="NCBI Taxonomy" id="378543"/>
    <lineage>
        <taxon>Bacteria</taxon>
        <taxon>Bacillati</taxon>
        <taxon>Bacillota</taxon>
        <taxon>Bacilli</taxon>
        <taxon>Bacillales</taxon>
        <taxon>Alicyclobacillaceae</taxon>
        <taxon>Tumebacillus</taxon>
    </lineage>
</organism>
<accession>A0A316DQS2</accession>
<dbReference type="OrthoDB" id="9782846at2"/>
<dbReference type="AlphaFoldDB" id="A0A316DQS2"/>
<evidence type="ECO:0000256" key="1">
    <source>
        <dbReference type="ARBA" id="ARBA00004196"/>
    </source>
</evidence>
<gene>
    <name evidence="6" type="ORF">C7459_12155</name>
</gene>
<dbReference type="PROSITE" id="PS51257">
    <property type="entry name" value="PROKAR_LIPOPROTEIN"/>
    <property type="match status" value="1"/>
</dbReference>
<evidence type="ECO:0000256" key="2">
    <source>
        <dbReference type="ARBA" id="ARBA00008520"/>
    </source>
</evidence>
<evidence type="ECO:0000256" key="4">
    <source>
        <dbReference type="ARBA" id="ARBA00022729"/>
    </source>
</evidence>
<dbReference type="CDD" id="cd14748">
    <property type="entry name" value="PBP2_UgpB"/>
    <property type="match status" value="1"/>
</dbReference>
<proteinExistence type="inferred from homology"/>
<feature type="chain" id="PRO_5039234616" evidence="5">
    <location>
        <begin position="22"/>
        <end position="450"/>
    </location>
</feature>
<name>A0A316DQS2_9BACL</name>
<evidence type="ECO:0000256" key="5">
    <source>
        <dbReference type="SAM" id="SignalP"/>
    </source>
</evidence>
<comment type="subcellular location">
    <subcellularLocation>
        <location evidence="1">Cell envelope</location>
    </subcellularLocation>
</comment>
<protein>
    <submittedName>
        <fullName evidence="6">Carbohydrate ABC transporter substrate-binding protein (CUT1 family)</fullName>
    </submittedName>
</protein>
<dbReference type="EMBL" id="QGGL01000021">
    <property type="protein sequence ID" value="PWK05992.1"/>
    <property type="molecule type" value="Genomic_DNA"/>
</dbReference>
<keyword evidence="3" id="KW-0813">Transport</keyword>
<dbReference type="PANTHER" id="PTHR43649:SF31">
    <property type="entry name" value="SN-GLYCEROL-3-PHOSPHATE-BINDING PERIPLASMIC PROTEIN UGPB"/>
    <property type="match status" value="1"/>
</dbReference>
<dbReference type="InterPro" id="IPR050490">
    <property type="entry name" value="Bact_solute-bd_prot1"/>
</dbReference>
<dbReference type="GO" id="GO:0030313">
    <property type="term" value="C:cell envelope"/>
    <property type="evidence" value="ECO:0007669"/>
    <property type="project" value="UniProtKB-SubCell"/>
</dbReference>
<dbReference type="InterPro" id="IPR006059">
    <property type="entry name" value="SBP"/>
</dbReference>
<sequence>MKKVLLSGLLALTLGATTVLAGCSNSEEATTNENGVIEITLWHAMGGGPGKGLDAIVQAFNDSHDKIKVNSVYQGSYDDEFNKYKTAEGSDTAPAIMQVYDIGTRFMIDSEATVPVQKFVDADKYDMSDFEPNILNYYKMDGQLYSLPFNSSNPILYFNKTAFQEAGLDPNKPPKTWAEVEEYAQKLTKKGADGKPERYGMSMAIYGWFFEQYMANQGGLYANNGNGRKERATEAVFNKTEGTKFLDWWKKGVDAGYMGNFGRKTADTQAAFSAGKTAMFIDSTAVLRGLVDGAKDKFEVGTAELPKTEGAAGGVIIGGGSMWIMKDQPDAKQKAAWEFIKFVAEPKTQATWHTATGYFPIRTKAYEVQELKDFDAKYPQFQTAVSQLHNTKLTEATSGAVIGVFPEARATVETAIEDVLLGKKTTQQSLDDASKKVTDAIGKYNQLYKK</sequence>
<evidence type="ECO:0000313" key="6">
    <source>
        <dbReference type="EMBL" id="PWK05992.1"/>
    </source>
</evidence>
<keyword evidence="4 5" id="KW-0732">Signal</keyword>
<dbReference type="PANTHER" id="PTHR43649">
    <property type="entry name" value="ARABINOSE-BINDING PROTEIN-RELATED"/>
    <property type="match status" value="1"/>
</dbReference>
<reference evidence="6 7" key="1">
    <citation type="submission" date="2018-05" db="EMBL/GenBank/DDBJ databases">
        <title>Genomic Encyclopedia of Type Strains, Phase IV (KMG-IV): sequencing the most valuable type-strain genomes for metagenomic binning, comparative biology and taxonomic classification.</title>
        <authorList>
            <person name="Goeker M."/>
        </authorList>
    </citation>
    <scope>NUCLEOTIDE SEQUENCE [LARGE SCALE GENOMIC DNA]</scope>
    <source>
        <strain evidence="6 7">DSM 18773</strain>
    </source>
</reference>
<comment type="similarity">
    <text evidence="2">Belongs to the bacterial solute-binding protein 1 family.</text>
</comment>
<comment type="caution">
    <text evidence="6">The sequence shown here is derived from an EMBL/GenBank/DDBJ whole genome shotgun (WGS) entry which is preliminary data.</text>
</comment>